<dbReference type="GO" id="GO:0042597">
    <property type="term" value="C:periplasmic space"/>
    <property type="evidence" value="ECO:0007669"/>
    <property type="project" value="UniProtKB-SubCell"/>
</dbReference>
<evidence type="ECO:0000256" key="1">
    <source>
        <dbReference type="ARBA" id="ARBA00004418"/>
    </source>
</evidence>
<evidence type="ECO:0000256" key="3">
    <source>
        <dbReference type="ARBA" id="ARBA00022764"/>
    </source>
</evidence>
<dbReference type="RefSeq" id="WP_035907490.1">
    <property type="nucleotide sequence ID" value="NZ_AVPK01000017.1"/>
</dbReference>
<dbReference type="eggNOG" id="COG0627">
    <property type="taxonomic scope" value="Bacteria"/>
</dbReference>
<evidence type="ECO:0000313" key="8">
    <source>
        <dbReference type="Proteomes" id="UP000030011"/>
    </source>
</evidence>
<feature type="domain" description="Heparinase II/III-like C-terminal" evidence="5">
    <location>
        <begin position="308"/>
        <end position="538"/>
    </location>
</feature>
<keyword evidence="3" id="KW-0574">Periplasm</keyword>
<dbReference type="STRING" id="1385521.N803_06340"/>
<name>A0A0A0JE64_9MICO</name>
<dbReference type="AlphaFoldDB" id="A0A0A0JE64"/>
<dbReference type="Proteomes" id="UP000030011">
    <property type="component" value="Unassembled WGS sequence"/>
</dbReference>
<dbReference type="GO" id="GO:0016829">
    <property type="term" value="F:lyase activity"/>
    <property type="evidence" value="ECO:0007669"/>
    <property type="project" value="UniProtKB-KW"/>
</dbReference>
<dbReference type="Pfam" id="PF16889">
    <property type="entry name" value="Hepar_II_III_N"/>
    <property type="match status" value="1"/>
</dbReference>
<reference evidence="7 8" key="1">
    <citation type="submission" date="2013-08" db="EMBL/GenBank/DDBJ databases">
        <title>The genome sequence of Knoellia subterranea.</title>
        <authorList>
            <person name="Zhu W."/>
            <person name="Wang G."/>
        </authorList>
    </citation>
    <scope>NUCLEOTIDE SEQUENCE [LARGE SCALE GENOMIC DNA]</scope>
    <source>
        <strain evidence="7 8">KCTC 19937</strain>
    </source>
</reference>
<gene>
    <name evidence="7" type="ORF">N803_06340</name>
</gene>
<dbReference type="Pfam" id="PF07940">
    <property type="entry name" value="Hepar_II_III_C"/>
    <property type="match status" value="1"/>
</dbReference>
<dbReference type="EMBL" id="AVPK01000017">
    <property type="protein sequence ID" value="KGN35685.1"/>
    <property type="molecule type" value="Genomic_DNA"/>
</dbReference>
<evidence type="ECO:0000256" key="2">
    <source>
        <dbReference type="ARBA" id="ARBA00022729"/>
    </source>
</evidence>
<evidence type="ECO:0000256" key="4">
    <source>
        <dbReference type="ARBA" id="ARBA00023239"/>
    </source>
</evidence>
<dbReference type="OrthoDB" id="4592556at2"/>
<keyword evidence="2" id="KW-0732">Signal</keyword>
<dbReference type="SUPFAM" id="SSF53474">
    <property type="entry name" value="alpha/beta-Hydrolases"/>
    <property type="match status" value="1"/>
</dbReference>
<protein>
    <submittedName>
        <fullName evidence="7">Uncharacterized protein</fullName>
    </submittedName>
</protein>
<evidence type="ECO:0000259" key="5">
    <source>
        <dbReference type="Pfam" id="PF07940"/>
    </source>
</evidence>
<sequence>MIGPSQLEALSALVRRRLPSGNSQQQRDRARRLIEQGVIESPRFGDMPLDSGRVWSTESERSRARFIHGFLFLPDLPNYVSTHAEPADVASQVLDLTRRWEQQFPQPSEDSGMAYHDETTAQRLTVHLALLPVFEEHLSPEDLAWYKGFLDRTAELLHDNDFHAGLNNHGMFQDLSLVTYAGLATWRTQADRALFLERAIERLRAYFLACFTAEGVHVENTPTYHVMVSRSVKEFVEVLHAISHEDTQRFDDLMHNLSVYATHAVMPNGVFPPVSDTQQVSLVGATSIFGDPEFTYAATTGREGTRPSERVLVLPHSGYAAYRSAWGDDKATFVFFQCAYNDGYHKHADENSFVVRSGGVDLISEAGPHGYNYQDPLTRYGYSQFAHNTLVVNGTSIPRTGGPLDTVTMSADSVRADGFTVTGRNARLVDTVHERTLTIDEPDGITRIEVLDRVTRQGDDAAYELLWNIGPEVDVVAHGHGFELYHDGIKLLDATIEAPVPLSLSVRRGQSRPTHLGWRFPAFGESEPANVVRVAFRGASLEVRTIMRLGDFAYRDRGLVDPKQHWQRFEGQVGLNYQQVPARSAAGSGHLIVVFTAVHQPGDFTYNYRATVDQTPFHALYILDDFGDQGAYYLQDHGDRGIFTTVQDLIAKTLTELGLTPADLITVGSSKGGTGALIHGLAAGAGHIFVGAPQTRIGSFVAKPHPNILELMTGGTGAEHVAQLDAALYDLATEVAGDGTSKASAFPSISIVVGDADHHYKGHVLPFVEHLNDLGQDASLMVLPGLRHADIGPVYREALTAFLSSLDNGTDGDTDRGVTAVATRRGASVTAMVVAGNRKEYAGRLFRDRELVSALPYGPSPYLTWTDLPAGRYRVRVFGRNPGDVEAIAGTTDWVVVD</sequence>
<dbReference type="PANTHER" id="PTHR39210:SF1">
    <property type="entry name" value="HEPARIN-SULFATE LYASE"/>
    <property type="match status" value="1"/>
</dbReference>
<dbReference type="InterPro" id="IPR031680">
    <property type="entry name" value="Hepar_II_III_N"/>
</dbReference>
<organism evidence="7 8">
    <name type="scientific">Knoellia subterranea KCTC 19937</name>
    <dbReference type="NCBI Taxonomy" id="1385521"/>
    <lineage>
        <taxon>Bacteria</taxon>
        <taxon>Bacillati</taxon>
        <taxon>Actinomycetota</taxon>
        <taxon>Actinomycetes</taxon>
        <taxon>Micrococcales</taxon>
        <taxon>Intrasporangiaceae</taxon>
        <taxon>Knoellia</taxon>
    </lineage>
</organism>
<feature type="domain" description="Heparin-sulfate lyase N-terminal" evidence="6">
    <location>
        <begin position="98"/>
        <end position="281"/>
    </location>
</feature>
<comment type="subcellular location">
    <subcellularLocation>
        <location evidence="1">Periplasm</location>
    </subcellularLocation>
</comment>
<accession>A0A0A0JE64</accession>
<proteinExistence type="predicted"/>
<dbReference type="Gene3D" id="1.50.10.100">
    <property type="entry name" value="Chondroitin AC/alginate lyase"/>
    <property type="match status" value="1"/>
</dbReference>
<dbReference type="PANTHER" id="PTHR39210">
    <property type="entry name" value="HEPARIN-SULFATE LYASE"/>
    <property type="match status" value="1"/>
</dbReference>
<dbReference type="InterPro" id="IPR012480">
    <property type="entry name" value="Hepar_II_III_C"/>
</dbReference>
<comment type="caution">
    <text evidence="7">The sequence shown here is derived from an EMBL/GenBank/DDBJ whole genome shotgun (WGS) entry which is preliminary data.</text>
</comment>
<dbReference type="InterPro" id="IPR008929">
    <property type="entry name" value="Chondroitin_lyas"/>
</dbReference>
<dbReference type="Gene3D" id="2.70.98.70">
    <property type="match status" value="1"/>
</dbReference>
<evidence type="ECO:0000313" key="7">
    <source>
        <dbReference type="EMBL" id="KGN35685.1"/>
    </source>
</evidence>
<dbReference type="SUPFAM" id="SSF48230">
    <property type="entry name" value="Chondroitin AC/alginate lyase"/>
    <property type="match status" value="1"/>
</dbReference>
<dbReference type="Gene3D" id="3.40.50.1820">
    <property type="entry name" value="alpha/beta hydrolase"/>
    <property type="match status" value="1"/>
</dbReference>
<dbReference type="InterPro" id="IPR029058">
    <property type="entry name" value="AB_hydrolase_fold"/>
</dbReference>
<keyword evidence="8" id="KW-1185">Reference proteome</keyword>
<evidence type="ECO:0000259" key="6">
    <source>
        <dbReference type="Pfam" id="PF16889"/>
    </source>
</evidence>
<keyword evidence="4" id="KW-0456">Lyase</keyword>